<keyword evidence="3 8" id="KW-0812">Transmembrane</keyword>
<keyword evidence="13" id="KW-1185">Reference proteome</keyword>
<dbReference type="InParanoid" id="D8SIK9"/>
<evidence type="ECO:0000256" key="6">
    <source>
        <dbReference type="ARBA" id="ARBA00023136"/>
    </source>
</evidence>
<evidence type="ECO:0000256" key="5">
    <source>
        <dbReference type="ARBA" id="ARBA00022989"/>
    </source>
</evidence>
<sequence>MAMALALALAALLLASIRSADALSMTVYRTECVQEHVEYANDIVTGNFVVVDHEIFWASDHPGIDFVATSPAGVIVSSIRGSAGDKFSFTAAMPGLYKFCFHNTAPSPETVDFYIHVGHILNEHNLAKDEHLNPVHVKISQLKEALESLMADQHYLRSRVERHHNTNRSTQKRLLFYTIGEYLALAAASVTQVLVLKHLFNRKIGYTKL</sequence>
<evidence type="ECO:0000256" key="3">
    <source>
        <dbReference type="ARBA" id="ARBA00022692"/>
    </source>
</evidence>
<dbReference type="GO" id="GO:0006886">
    <property type="term" value="P:intracellular protein transport"/>
    <property type="evidence" value="ECO:0000318"/>
    <property type="project" value="GO_Central"/>
</dbReference>
<dbReference type="InterPro" id="IPR015720">
    <property type="entry name" value="Emp24-like"/>
</dbReference>
<dbReference type="Proteomes" id="UP000001514">
    <property type="component" value="Unassembled WGS sequence"/>
</dbReference>
<dbReference type="GO" id="GO:0030134">
    <property type="term" value="C:COPII-coated ER to Golgi transport vesicle"/>
    <property type="evidence" value="ECO:0000318"/>
    <property type="project" value="GO_Central"/>
</dbReference>
<name>D8SIK9_SELML</name>
<dbReference type="OrthoDB" id="185373at2759"/>
<evidence type="ECO:0000256" key="1">
    <source>
        <dbReference type="ARBA" id="ARBA00004479"/>
    </source>
</evidence>
<dbReference type="KEGG" id="smo:SELMODRAFT_268686"/>
<dbReference type="eggNOG" id="KOG1692">
    <property type="taxonomic scope" value="Eukaryota"/>
</dbReference>
<evidence type="ECO:0000256" key="9">
    <source>
        <dbReference type="SAM" id="Phobius"/>
    </source>
</evidence>
<feature type="domain" description="GOLD" evidence="11">
    <location>
        <begin position="30"/>
        <end position="117"/>
    </location>
</feature>
<comment type="subcellular location">
    <subcellularLocation>
        <location evidence="7">Endomembrane system</location>
        <topology evidence="7">Single-pass membrane protein</topology>
    </subcellularLocation>
    <subcellularLocation>
        <location evidence="1 8">Membrane</location>
        <topology evidence="1 8">Single-pass type I membrane protein</topology>
    </subcellularLocation>
</comment>
<evidence type="ECO:0000256" key="8">
    <source>
        <dbReference type="RuleBase" id="RU003827"/>
    </source>
</evidence>
<dbReference type="PANTHER" id="PTHR22811">
    <property type="entry name" value="TRANSMEMBRANE EMP24 DOMAIN-CONTAINING PROTEIN"/>
    <property type="match status" value="1"/>
</dbReference>
<dbReference type="GO" id="GO:0007030">
    <property type="term" value="P:Golgi organization"/>
    <property type="evidence" value="ECO:0000318"/>
    <property type="project" value="GO_Central"/>
</dbReference>
<evidence type="ECO:0000259" key="11">
    <source>
        <dbReference type="PROSITE" id="PS50866"/>
    </source>
</evidence>
<keyword evidence="5 9" id="KW-1133">Transmembrane helix</keyword>
<evidence type="ECO:0000256" key="7">
    <source>
        <dbReference type="ARBA" id="ARBA00037847"/>
    </source>
</evidence>
<dbReference type="HOGENOM" id="CLU_066963_1_1_1"/>
<dbReference type="STRING" id="88036.D8SIK9"/>
<dbReference type="InterPro" id="IPR009038">
    <property type="entry name" value="GOLD_dom"/>
</dbReference>
<dbReference type="GO" id="GO:0006888">
    <property type="term" value="P:endoplasmic reticulum to Golgi vesicle-mediated transport"/>
    <property type="evidence" value="ECO:0000318"/>
    <property type="project" value="GO_Central"/>
</dbReference>
<dbReference type="InterPro" id="IPR036598">
    <property type="entry name" value="GOLD_dom_sf"/>
</dbReference>
<evidence type="ECO:0000256" key="2">
    <source>
        <dbReference type="ARBA" id="ARBA00007104"/>
    </source>
</evidence>
<dbReference type="GO" id="GO:0005783">
    <property type="term" value="C:endoplasmic reticulum"/>
    <property type="evidence" value="ECO:0000318"/>
    <property type="project" value="GO_Central"/>
</dbReference>
<dbReference type="GO" id="GO:0016020">
    <property type="term" value="C:membrane"/>
    <property type="evidence" value="ECO:0007669"/>
    <property type="project" value="UniProtKB-SubCell"/>
</dbReference>
<dbReference type="PROSITE" id="PS50866">
    <property type="entry name" value="GOLD"/>
    <property type="match status" value="1"/>
</dbReference>
<evidence type="ECO:0000256" key="10">
    <source>
        <dbReference type="SAM" id="SignalP"/>
    </source>
</evidence>
<dbReference type="GO" id="GO:0005793">
    <property type="term" value="C:endoplasmic reticulum-Golgi intermediate compartment"/>
    <property type="evidence" value="ECO:0000318"/>
    <property type="project" value="GO_Central"/>
</dbReference>
<evidence type="ECO:0000313" key="13">
    <source>
        <dbReference type="Proteomes" id="UP000001514"/>
    </source>
</evidence>
<dbReference type="FunCoup" id="D8SIK9">
    <property type="interactions" value="4423"/>
</dbReference>
<dbReference type="EMBL" id="GL377622">
    <property type="protein sequence ID" value="EFJ15517.1"/>
    <property type="molecule type" value="Genomic_DNA"/>
</dbReference>
<dbReference type="AlphaFoldDB" id="D8SIK9"/>
<dbReference type="SUPFAM" id="SSF101576">
    <property type="entry name" value="Supernatant protein factor (SPF), C-terminal domain"/>
    <property type="match status" value="1"/>
</dbReference>
<dbReference type="Gramene" id="EFJ15517">
    <property type="protein sequence ID" value="EFJ15517"/>
    <property type="gene ID" value="SELMODRAFT_268686"/>
</dbReference>
<keyword evidence="4 10" id="KW-0732">Signal</keyword>
<dbReference type="GO" id="GO:0005794">
    <property type="term" value="C:Golgi apparatus"/>
    <property type="evidence" value="ECO:0000318"/>
    <property type="project" value="GO_Central"/>
</dbReference>
<dbReference type="Pfam" id="PF01105">
    <property type="entry name" value="EMP24_GP25L"/>
    <property type="match status" value="1"/>
</dbReference>
<proteinExistence type="inferred from homology"/>
<feature type="signal peptide" evidence="10">
    <location>
        <begin position="1"/>
        <end position="22"/>
    </location>
</feature>
<comment type="similarity">
    <text evidence="2 8">Belongs to the EMP24/GP25L family.</text>
</comment>
<feature type="chain" id="PRO_5003122750" description="GOLD domain-containing protein" evidence="10">
    <location>
        <begin position="23"/>
        <end position="209"/>
    </location>
</feature>
<evidence type="ECO:0000256" key="4">
    <source>
        <dbReference type="ARBA" id="ARBA00022729"/>
    </source>
</evidence>
<evidence type="ECO:0000313" key="12">
    <source>
        <dbReference type="EMBL" id="EFJ15517.1"/>
    </source>
</evidence>
<protein>
    <recommendedName>
        <fullName evidence="11">GOLD domain-containing protein</fullName>
    </recommendedName>
</protein>
<dbReference type="SMART" id="SM01190">
    <property type="entry name" value="EMP24_GP25L"/>
    <property type="match status" value="1"/>
</dbReference>
<feature type="transmembrane region" description="Helical" evidence="9">
    <location>
        <begin position="174"/>
        <end position="196"/>
    </location>
</feature>
<dbReference type="OMA" id="VGEYTFC"/>
<reference evidence="12 13" key="1">
    <citation type="journal article" date="2011" name="Science">
        <title>The Selaginella genome identifies genetic changes associated with the evolution of vascular plants.</title>
        <authorList>
            <person name="Banks J.A."/>
            <person name="Nishiyama T."/>
            <person name="Hasebe M."/>
            <person name="Bowman J.L."/>
            <person name="Gribskov M."/>
            <person name="dePamphilis C."/>
            <person name="Albert V.A."/>
            <person name="Aono N."/>
            <person name="Aoyama T."/>
            <person name="Ambrose B.A."/>
            <person name="Ashton N.W."/>
            <person name="Axtell M.J."/>
            <person name="Barker E."/>
            <person name="Barker M.S."/>
            <person name="Bennetzen J.L."/>
            <person name="Bonawitz N.D."/>
            <person name="Chapple C."/>
            <person name="Cheng C."/>
            <person name="Correa L.G."/>
            <person name="Dacre M."/>
            <person name="DeBarry J."/>
            <person name="Dreyer I."/>
            <person name="Elias M."/>
            <person name="Engstrom E.M."/>
            <person name="Estelle M."/>
            <person name="Feng L."/>
            <person name="Finet C."/>
            <person name="Floyd S.K."/>
            <person name="Frommer W.B."/>
            <person name="Fujita T."/>
            <person name="Gramzow L."/>
            <person name="Gutensohn M."/>
            <person name="Harholt J."/>
            <person name="Hattori M."/>
            <person name="Heyl A."/>
            <person name="Hirai T."/>
            <person name="Hiwatashi Y."/>
            <person name="Ishikawa M."/>
            <person name="Iwata M."/>
            <person name="Karol K.G."/>
            <person name="Koehler B."/>
            <person name="Kolukisaoglu U."/>
            <person name="Kubo M."/>
            <person name="Kurata T."/>
            <person name="Lalonde S."/>
            <person name="Li K."/>
            <person name="Li Y."/>
            <person name="Litt A."/>
            <person name="Lyons E."/>
            <person name="Manning G."/>
            <person name="Maruyama T."/>
            <person name="Michael T.P."/>
            <person name="Mikami K."/>
            <person name="Miyazaki S."/>
            <person name="Morinaga S."/>
            <person name="Murata T."/>
            <person name="Mueller-Roeber B."/>
            <person name="Nelson D.R."/>
            <person name="Obara M."/>
            <person name="Oguri Y."/>
            <person name="Olmstead R.G."/>
            <person name="Onodera N."/>
            <person name="Petersen B.L."/>
            <person name="Pils B."/>
            <person name="Prigge M."/>
            <person name="Rensing S.A."/>
            <person name="Riano-Pachon D.M."/>
            <person name="Roberts A.W."/>
            <person name="Sato Y."/>
            <person name="Scheller H.V."/>
            <person name="Schulz B."/>
            <person name="Schulz C."/>
            <person name="Shakirov E.V."/>
            <person name="Shibagaki N."/>
            <person name="Shinohara N."/>
            <person name="Shippen D.E."/>
            <person name="Soerensen I."/>
            <person name="Sotooka R."/>
            <person name="Sugimoto N."/>
            <person name="Sugita M."/>
            <person name="Sumikawa N."/>
            <person name="Tanurdzic M."/>
            <person name="Theissen G."/>
            <person name="Ulvskov P."/>
            <person name="Wakazuki S."/>
            <person name="Weng J.K."/>
            <person name="Willats W.W."/>
            <person name="Wipf D."/>
            <person name="Wolf P.G."/>
            <person name="Yang L."/>
            <person name="Zimmer A.D."/>
            <person name="Zhu Q."/>
            <person name="Mitros T."/>
            <person name="Hellsten U."/>
            <person name="Loque D."/>
            <person name="Otillar R."/>
            <person name="Salamov A."/>
            <person name="Schmutz J."/>
            <person name="Shapiro H."/>
            <person name="Lindquist E."/>
            <person name="Lucas S."/>
            <person name="Rokhsar D."/>
            <person name="Grigoriev I.V."/>
        </authorList>
    </citation>
    <scope>NUCLEOTIDE SEQUENCE [LARGE SCALE GENOMIC DNA]</scope>
</reference>
<accession>D8SIK9</accession>
<keyword evidence="6 9" id="KW-0472">Membrane</keyword>
<organism evidence="13">
    <name type="scientific">Selaginella moellendorffii</name>
    <name type="common">Spikemoss</name>
    <dbReference type="NCBI Taxonomy" id="88036"/>
    <lineage>
        <taxon>Eukaryota</taxon>
        <taxon>Viridiplantae</taxon>
        <taxon>Streptophyta</taxon>
        <taxon>Embryophyta</taxon>
        <taxon>Tracheophyta</taxon>
        <taxon>Lycopodiopsida</taxon>
        <taxon>Selaginellales</taxon>
        <taxon>Selaginellaceae</taxon>
        <taxon>Selaginella</taxon>
    </lineage>
</organism>
<gene>
    <name evidence="12" type="ORF">SELMODRAFT_268686</name>
</gene>